<dbReference type="SUPFAM" id="SSF48452">
    <property type="entry name" value="TPR-like"/>
    <property type="match status" value="1"/>
</dbReference>
<organism evidence="4 5">
    <name type="scientific">Paraburkholderia humisilvae</name>
    <dbReference type="NCBI Taxonomy" id="627669"/>
    <lineage>
        <taxon>Bacteria</taxon>
        <taxon>Pseudomonadati</taxon>
        <taxon>Pseudomonadota</taxon>
        <taxon>Betaproteobacteria</taxon>
        <taxon>Burkholderiales</taxon>
        <taxon>Burkholderiaceae</taxon>
        <taxon>Paraburkholderia</taxon>
    </lineage>
</organism>
<dbReference type="Proteomes" id="UP000494363">
    <property type="component" value="Unassembled WGS sequence"/>
</dbReference>
<dbReference type="EC" id="3.4.-.-" evidence="4"/>
<keyword evidence="1" id="KW-0677">Repeat</keyword>
<accession>A0A6J5F6Q5</accession>
<dbReference type="Pfam" id="PF13432">
    <property type="entry name" value="TPR_16"/>
    <property type="match status" value="2"/>
</dbReference>
<evidence type="ECO:0000256" key="2">
    <source>
        <dbReference type="ARBA" id="ARBA00022803"/>
    </source>
</evidence>
<feature type="repeat" description="TPR" evidence="3">
    <location>
        <begin position="141"/>
        <end position="174"/>
    </location>
</feature>
<dbReference type="GO" id="GO:0006508">
    <property type="term" value="P:proteolysis"/>
    <property type="evidence" value="ECO:0007669"/>
    <property type="project" value="UniProtKB-KW"/>
</dbReference>
<dbReference type="InterPro" id="IPR011990">
    <property type="entry name" value="TPR-like_helical_dom_sf"/>
</dbReference>
<evidence type="ECO:0000313" key="4">
    <source>
        <dbReference type="EMBL" id="CAB3773262.1"/>
    </source>
</evidence>
<dbReference type="EMBL" id="CADIKH010000071">
    <property type="protein sequence ID" value="CAB3773262.1"/>
    <property type="molecule type" value="Genomic_DNA"/>
</dbReference>
<evidence type="ECO:0000256" key="3">
    <source>
        <dbReference type="PROSITE-ProRule" id="PRU00339"/>
    </source>
</evidence>
<dbReference type="PROSITE" id="PS50005">
    <property type="entry name" value="TPR"/>
    <property type="match status" value="2"/>
</dbReference>
<keyword evidence="4" id="KW-0645">Protease</keyword>
<reference evidence="4 5" key="1">
    <citation type="submission" date="2020-04" db="EMBL/GenBank/DDBJ databases">
        <authorList>
            <person name="De Canck E."/>
        </authorList>
    </citation>
    <scope>NUCLEOTIDE SEQUENCE [LARGE SCALE GENOMIC DNA]</scope>
    <source>
        <strain evidence="4 5">LMG 29542</strain>
    </source>
</reference>
<dbReference type="Pfam" id="PF07719">
    <property type="entry name" value="TPR_2"/>
    <property type="match status" value="1"/>
</dbReference>
<dbReference type="InterPro" id="IPR019734">
    <property type="entry name" value="TPR_rpt"/>
</dbReference>
<dbReference type="RefSeq" id="WP_175232499.1">
    <property type="nucleotide sequence ID" value="NZ_CADIKH010000071.1"/>
</dbReference>
<proteinExistence type="predicted"/>
<keyword evidence="4" id="KW-0378">Hydrolase</keyword>
<dbReference type="AlphaFoldDB" id="A0A6J5F6Q5"/>
<dbReference type="GO" id="GO:0008233">
    <property type="term" value="F:peptidase activity"/>
    <property type="evidence" value="ECO:0007669"/>
    <property type="project" value="UniProtKB-KW"/>
</dbReference>
<keyword evidence="5" id="KW-1185">Reference proteome</keyword>
<dbReference type="InterPro" id="IPR013105">
    <property type="entry name" value="TPR_2"/>
</dbReference>
<protein>
    <submittedName>
        <fullName evidence="4">Beta-barrel assembly-enhancing protease</fullName>
        <ecNumber evidence="4">3.4.-.-</ecNumber>
    </submittedName>
</protein>
<evidence type="ECO:0000256" key="1">
    <source>
        <dbReference type="ARBA" id="ARBA00022737"/>
    </source>
</evidence>
<name>A0A6J5F6Q5_9BURK</name>
<dbReference type="PANTHER" id="PTHR44186">
    <property type="match status" value="1"/>
</dbReference>
<sequence length="618" mass="69355">MNAPDEAWQGAAHSALAQGDLVSASWLLDAHDAVHSTQPEVVVLFSKVMRMRGRHADASGALGQALERHPENVELLLARARLARDFKDAQQAHGYFARAWKQVKGVATWVPEWIDVMLAIGLRDEALRVARVHAARDRRDAEAWFWLGYVHHLGRNFDAARKAYRRCQRINPHRRPLRSNLGAIYLELHDYAAARVELEQALIDDPSNDLAWSNLSLLLLKEGDPTAARVAAERAIVLGPQLACAWQGYSNALKELQEWDAACQAAARAYQLAPSEPLYLWALGMLQLVQGNYREGWISHEARWQGSRELRDVSLPWRMPRWNGQPVGGRRVLVWSEQGYGDVLQFVRFLPAFAQRIRDAGGEVVYCAFPPLLSLVSRDLGDEVGTIVPSVLSAIPAHDFQIPLGSLPLILGVLLEDLPRYARPYLRPDTQRVSQWQGRWESRDASSRGKTLKVGLVWSGSRTHQRNPYRSVVPRALAQVLAGIEGVTFCSLQMQAPAEELEVFRQAGLDMLDDTHELQSFDETAAYVSSLDLVITVCTSVAHLTGGLGVPGWLLLDVNPHWVWMTERQDSPWYPSLQLYRQSEFGQWAPVLARVARDLRAHVVQVQRGRDLRVTATG</sequence>
<evidence type="ECO:0000313" key="5">
    <source>
        <dbReference type="Proteomes" id="UP000494363"/>
    </source>
</evidence>
<feature type="repeat" description="TPR" evidence="3">
    <location>
        <begin position="175"/>
        <end position="208"/>
    </location>
</feature>
<keyword evidence="2 3" id="KW-0802">TPR repeat</keyword>
<dbReference type="SUPFAM" id="SSF53756">
    <property type="entry name" value="UDP-Glycosyltransferase/glycogen phosphorylase"/>
    <property type="match status" value="1"/>
</dbReference>
<gene>
    <name evidence="4" type="primary">bepA_8</name>
    <name evidence="4" type="ORF">LMG29542_07167</name>
</gene>
<dbReference type="Gene3D" id="1.25.40.10">
    <property type="entry name" value="Tetratricopeptide repeat domain"/>
    <property type="match status" value="1"/>
</dbReference>
<dbReference type="SMART" id="SM00028">
    <property type="entry name" value="TPR"/>
    <property type="match status" value="4"/>
</dbReference>
<dbReference type="PANTHER" id="PTHR44186:SF1">
    <property type="entry name" value="BARDET-BIEDL SYNDROME 4 PROTEIN"/>
    <property type="match status" value="1"/>
</dbReference>